<comment type="similarity">
    <text evidence="1 3">Belongs to the short-chain dehydrogenases/reductases (SDR) family.</text>
</comment>
<keyword evidence="2" id="KW-0560">Oxidoreductase</keyword>
<dbReference type="PRINTS" id="PR00080">
    <property type="entry name" value="SDRFAMILY"/>
</dbReference>
<reference evidence="4" key="1">
    <citation type="journal article" date="2011" name="Environ. Microbiol.">
        <title>Time-series analyses of Monterey Bay coastal microbial picoplankton using a 'genome proxy' microarray.</title>
        <authorList>
            <person name="Rich V.I."/>
            <person name="Pham V.D."/>
            <person name="Eppley J."/>
            <person name="Shi Y."/>
            <person name="DeLong E.F."/>
        </authorList>
    </citation>
    <scope>NUCLEOTIDE SEQUENCE</scope>
</reference>
<dbReference type="Gene3D" id="3.40.50.720">
    <property type="entry name" value="NAD(P)-binding Rossmann-like Domain"/>
    <property type="match status" value="1"/>
</dbReference>
<dbReference type="PROSITE" id="PS00061">
    <property type="entry name" value="ADH_SHORT"/>
    <property type="match status" value="1"/>
</dbReference>
<dbReference type="PRINTS" id="PR00081">
    <property type="entry name" value="GDHRDH"/>
</dbReference>
<dbReference type="InterPro" id="IPR002347">
    <property type="entry name" value="SDR_fam"/>
</dbReference>
<accession>E0XXI0</accession>
<dbReference type="InterPro" id="IPR036291">
    <property type="entry name" value="NAD(P)-bd_dom_sf"/>
</dbReference>
<evidence type="ECO:0000256" key="1">
    <source>
        <dbReference type="ARBA" id="ARBA00006484"/>
    </source>
</evidence>
<dbReference type="AlphaFoldDB" id="E0XXI0"/>
<dbReference type="PANTHER" id="PTHR44169:SF6">
    <property type="entry name" value="NADPH-DEPENDENT 1-ACYLDIHYDROXYACETONE PHOSPHATE REDUCTASE"/>
    <property type="match status" value="1"/>
</dbReference>
<organism evidence="4">
    <name type="scientific">uncultured alpha proteobacterium HF0070_34E11</name>
    <dbReference type="NCBI Taxonomy" id="710807"/>
    <lineage>
        <taxon>Bacteria</taxon>
        <taxon>Pseudomonadati</taxon>
        <taxon>Pseudomonadota</taxon>
        <taxon>Alphaproteobacteria</taxon>
        <taxon>environmental samples</taxon>
    </lineage>
</organism>
<protein>
    <submittedName>
        <fullName evidence="4">Dehydrogenases with different specificities (Related to short-chain alcohol dehydrogenases)</fullName>
    </submittedName>
</protein>
<evidence type="ECO:0000256" key="2">
    <source>
        <dbReference type="ARBA" id="ARBA00023002"/>
    </source>
</evidence>
<dbReference type="GO" id="GO:0016491">
    <property type="term" value="F:oxidoreductase activity"/>
    <property type="evidence" value="ECO:0007669"/>
    <property type="project" value="UniProtKB-KW"/>
</dbReference>
<evidence type="ECO:0000313" key="4">
    <source>
        <dbReference type="EMBL" id="ADI19121.1"/>
    </source>
</evidence>
<dbReference type="SUPFAM" id="SSF51735">
    <property type="entry name" value="NAD(P)-binding Rossmann-fold domains"/>
    <property type="match status" value="1"/>
</dbReference>
<sequence length="277" mass="31384">MRQTILITGCSSGIGFDCALKFQKKDWHVIASCRNEEDSAFLKSQYGLDTVRIDYEKPKTIKTGFNKALKLSGGRLDVLFNNGAYAIPAAIEDLPTNALRSIFEANLFGWHTLTRLALPIMFAQKSGRIIQNSSVLGFAAMQFRGAYVASKFALEGLTDTMRLELRGTGIDVILIEPGPIRTKIRENALIQFEKWIGWKEARQKSTYEHKLIPRLSITNPDKDLFELSASSVSEAVWRASTSKKPRARYRVTWATTLMMVTKRLFPTWLIDNISRHY</sequence>
<dbReference type="EMBL" id="GU474911">
    <property type="protein sequence ID" value="ADI19121.1"/>
    <property type="molecule type" value="Genomic_DNA"/>
</dbReference>
<evidence type="ECO:0000256" key="3">
    <source>
        <dbReference type="RuleBase" id="RU000363"/>
    </source>
</evidence>
<name>E0XXI0_9PROT</name>
<dbReference type="InterPro" id="IPR020904">
    <property type="entry name" value="Sc_DH/Rdtase_CS"/>
</dbReference>
<proteinExistence type="inferred from homology"/>
<dbReference type="CDD" id="cd05374">
    <property type="entry name" value="17beta-HSD-like_SDR_c"/>
    <property type="match status" value="1"/>
</dbReference>
<dbReference type="PANTHER" id="PTHR44169">
    <property type="entry name" value="NADPH-DEPENDENT 1-ACYLDIHYDROXYACETONE PHOSPHATE REDUCTASE"/>
    <property type="match status" value="1"/>
</dbReference>
<dbReference type="Pfam" id="PF00106">
    <property type="entry name" value="adh_short"/>
    <property type="match status" value="1"/>
</dbReference>